<proteinExistence type="predicted"/>
<reference evidence="1" key="1">
    <citation type="submission" date="2019-04" db="EMBL/GenBank/DDBJ databases">
        <title>Microbes associate with the intestines of laboratory mice.</title>
        <authorList>
            <person name="Navarre W."/>
            <person name="Wong E."/>
            <person name="Huang K."/>
            <person name="Tropini C."/>
            <person name="Ng K."/>
            <person name="Yu B."/>
        </authorList>
    </citation>
    <scope>NUCLEOTIDE SEQUENCE</scope>
    <source>
        <strain evidence="1">NM04_E33</strain>
    </source>
</reference>
<protein>
    <submittedName>
        <fullName evidence="1">XRE family transcriptional regulator</fullName>
    </submittedName>
</protein>
<organism evidence="1 2">
    <name type="scientific">Lepagella muris</name>
    <dbReference type="NCBI Taxonomy" id="3032870"/>
    <lineage>
        <taxon>Bacteria</taxon>
        <taxon>Pseudomonadati</taxon>
        <taxon>Bacteroidota</taxon>
        <taxon>Bacteroidia</taxon>
        <taxon>Bacteroidales</taxon>
        <taxon>Muribaculaceae</taxon>
        <taxon>Lepagella</taxon>
    </lineage>
</organism>
<keyword evidence="2" id="KW-1185">Reference proteome</keyword>
<accession>A0AC61RMD2</accession>
<name>A0AC61RMD2_9BACT</name>
<evidence type="ECO:0000313" key="2">
    <source>
        <dbReference type="Proteomes" id="UP000306319"/>
    </source>
</evidence>
<evidence type="ECO:0000313" key="1">
    <source>
        <dbReference type="EMBL" id="TGY80978.1"/>
    </source>
</evidence>
<dbReference type="Proteomes" id="UP000306319">
    <property type="component" value="Unassembled WGS sequence"/>
</dbReference>
<sequence>MENRIKEHIKAAGVMQKELAEKLDMTTVGLNKIANTPMLKIETFQKVADALGIPVWKLLLSDEELEQIRSEATANRPTDEFRCPKCGALLKVIPTDEEKL</sequence>
<gene>
    <name evidence="1" type="ORF">E5331_00940</name>
</gene>
<dbReference type="EMBL" id="SRYB01000001">
    <property type="protein sequence ID" value="TGY80978.1"/>
    <property type="molecule type" value="Genomic_DNA"/>
</dbReference>
<comment type="caution">
    <text evidence="1">The sequence shown here is derived from an EMBL/GenBank/DDBJ whole genome shotgun (WGS) entry which is preliminary data.</text>
</comment>